<proteinExistence type="predicted"/>
<accession>A0AAN1XWS5</accession>
<name>A0AAN1XWS5_UNVUL</name>
<dbReference type="EMBL" id="AP025523">
    <property type="protein sequence ID" value="BDE06797.1"/>
    <property type="molecule type" value="Genomic_DNA"/>
</dbReference>
<organism evidence="1 2">
    <name type="scientific">Vulcanimicrobium alpinum</name>
    <dbReference type="NCBI Taxonomy" id="3016050"/>
    <lineage>
        <taxon>Bacteria</taxon>
        <taxon>Bacillati</taxon>
        <taxon>Vulcanimicrobiota</taxon>
        <taxon>Vulcanimicrobiia</taxon>
        <taxon>Vulcanimicrobiales</taxon>
        <taxon>Vulcanimicrobiaceae</taxon>
        <taxon>Vulcanimicrobium</taxon>
    </lineage>
</organism>
<protein>
    <submittedName>
        <fullName evidence="1">Uncharacterized protein</fullName>
    </submittedName>
</protein>
<keyword evidence="2" id="KW-1185">Reference proteome</keyword>
<sequence>MYDDSGRPAYTPPALKAPSTRVDGFPVAVTSDVGVRGRVSDMGTGTGYQRRWTQASLDAAADAAAAGLARDEDGVAPAAERITRG</sequence>
<dbReference type="KEGG" id="vab:WPS_20730"/>
<reference evidence="1 2" key="1">
    <citation type="journal article" date="2022" name="ISME Commun">
        <title>Vulcanimicrobium alpinus gen. nov. sp. nov., the first cultivated representative of the candidate phylum 'Eremiobacterota', is a metabolically versatile aerobic anoxygenic phototroph.</title>
        <authorList>
            <person name="Yabe S."/>
            <person name="Muto K."/>
            <person name="Abe K."/>
            <person name="Yokota A."/>
            <person name="Staudigel H."/>
            <person name="Tebo B.M."/>
        </authorList>
    </citation>
    <scope>NUCLEOTIDE SEQUENCE [LARGE SCALE GENOMIC DNA]</scope>
    <source>
        <strain evidence="1 2">WC8-2</strain>
    </source>
</reference>
<evidence type="ECO:0000313" key="1">
    <source>
        <dbReference type="EMBL" id="BDE06797.1"/>
    </source>
</evidence>
<dbReference type="AlphaFoldDB" id="A0AAN1XWS5"/>
<gene>
    <name evidence="1" type="ORF">WPS_20730</name>
</gene>
<evidence type="ECO:0000313" key="2">
    <source>
        <dbReference type="Proteomes" id="UP001317532"/>
    </source>
</evidence>
<dbReference type="Proteomes" id="UP001317532">
    <property type="component" value="Chromosome"/>
</dbReference>